<keyword evidence="2" id="KW-1185">Reference proteome</keyword>
<accession>G7YCS3</accession>
<name>G7YCS3_CLOSI</name>
<organism evidence="1 2">
    <name type="scientific">Clonorchis sinensis</name>
    <name type="common">Chinese liver fluke</name>
    <dbReference type="NCBI Taxonomy" id="79923"/>
    <lineage>
        <taxon>Eukaryota</taxon>
        <taxon>Metazoa</taxon>
        <taxon>Spiralia</taxon>
        <taxon>Lophotrochozoa</taxon>
        <taxon>Platyhelminthes</taxon>
        <taxon>Trematoda</taxon>
        <taxon>Digenea</taxon>
        <taxon>Opisthorchiida</taxon>
        <taxon>Opisthorchiata</taxon>
        <taxon>Opisthorchiidae</taxon>
        <taxon>Clonorchis</taxon>
    </lineage>
</organism>
<dbReference type="AlphaFoldDB" id="G7YCS3"/>
<reference evidence="1" key="1">
    <citation type="journal article" date="2011" name="Genome Biol.">
        <title>The draft genome of the carcinogenic human liver fluke Clonorchis sinensis.</title>
        <authorList>
            <person name="Wang X."/>
            <person name="Chen W."/>
            <person name="Huang Y."/>
            <person name="Sun J."/>
            <person name="Men J."/>
            <person name="Liu H."/>
            <person name="Luo F."/>
            <person name="Guo L."/>
            <person name="Lv X."/>
            <person name="Deng C."/>
            <person name="Zhou C."/>
            <person name="Fan Y."/>
            <person name="Li X."/>
            <person name="Huang L."/>
            <person name="Hu Y."/>
            <person name="Liang C."/>
            <person name="Hu X."/>
            <person name="Xu J."/>
            <person name="Yu X."/>
        </authorList>
    </citation>
    <scope>NUCLEOTIDE SEQUENCE [LARGE SCALE GENOMIC DNA]</scope>
    <source>
        <strain evidence="1">Henan</strain>
    </source>
</reference>
<reference key="2">
    <citation type="submission" date="2011-10" db="EMBL/GenBank/DDBJ databases">
        <title>The genome and transcriptome sequence of Clonorchis sinensis provide insights into the carcinogenic liver fluke.</title>
        <authorList>
            <person name="Wang X."/>
            <person name="Huang Y."/>
            <person name="Chen W."/>
            <person name="Liu H."/>
            <person name="Guo L."/>
            <person name="Chen Y."/>
            <person name="Luo F."/>
            <person name="Zhou W."/>
            <person name="Sun J."/>
            <person name="Mao Q."/>
            <person name="Liang P."/>
            <person name="Zhou C."/>
            <person name="Tian Y."/>
            <person name="Men J."/>
            <person name="Lv X."/>
            <person name="Huang L."/>
            <person name="Zhou J."/>
            <person name="Hu Y."/>
            <person name="Li R."/>
            <person name="Zhang F."/>
            <person name="Lei H."/>
            <person name="Li X."/>
            <person name="Hu X."/>
            <person name="Liang C."/>
            <person name="Xu J."/>
            <person name="Wu Z."/>
            <person name="Yu X."/>
        </authorList>
    </citation>
    <scope>NUCLEOTIDE SEQUENCE</scope>
    <source>
        <strain>Henan</strain>
    </source>
</reference>
<sequence>MNHRGTLSEFTDLLPYTSAYKDESLRHFRRMGQIPKRLIQDNRPSVKLPAIRNTLTDCTRRNSFERSLRMKLPKTREDISKNESHFDYFALLTKPHFVPIYEEDDGTHLRGLSLDTLKRLANGRKHKVNSYDLMSRTAWTGDASTASVELVLRTRAVRTRHSLRLARVTGQLNVEDLMNLTRRITERKVAGCSRKDTSPVKERRTKVNHIIKKLLDMETKVLRITYWFDFTYICESPVGVKHNPLPPVCDVHSRSSFTYAVLWNWCFEISTNNDKFTNVYLLATIIVIADTDDGDDVDELNVVSKSLTKNEGQSKPAKSLNGCNTGLTFDRVNLSRAHLIPVPLKIQSAVLKFRLPVISTRRLVKRSRCASLGYREYAHSTRQMTGARISRLLEVRTSRNAGEVVTRLPASSGTAEYSRYLSTLYYES</sequence>
<evidence type="ECO:0000313" key="2">
    <source>
        <dbReference type="Proteomes" id="UP000008909"/>
    </source>
</evidence>
<gene>
    <name evidence="1" type="ORF">CLF_104995</name>
</gene>
<dbReference type="EMBL" id="DF143076">
    <property type="protein sequence ID" value="GAA50757.1"/>
    <property type="molecule type" value="Genomic_DNA"/>
</dbReference>
<protein>
    <submittedName>
        <fullName evidence="1">Uncharacterized protein</fullName>
    </submittedName>
</protein>
<proteinExistence type="predicted"/>
<evidence type="ECO:0000313" key="1">
    <source>
        <dbReference type="EMBL" id="GAA50757.1"/>
    </source>
</evidence>
<dbReference type="Proteomes" id="UP000008909">
    <property type="component" value="Unassembled WGS sequence"/>
</dbReference>